<dbReference type="PANTHER" id="PTHR24173:SF74">
    <property type="entry name" value="ANKYRIN REPEAT DOMAIN-CONTAINING PROTEIN 16"/>
    <property type="match status" value="1"/>
</dbReference>
<proteinExistence type="predicted"/>
<evidence type="ECO:0000256" key="1">
    <source>
        <dbReference type="ARBA" id="ARBA00022737"/>
    </source>
</evidence>
<dbReference type="SUPFAM" id="SSF48403">
    <property type="entry name" value="Ankyrin repeat"/>
    <property type="match status" value="1"/>
</dbReference>
<keyword evidence="2 3" id="KW-0040">ANK repeat</keyword>
<feature type="non-terminal residue" evidence="5">
    <location>
        <position position="1"/>
    </location>
</feature>
<organism evidence="5 6">
    <name type="scientific">Fusarium austroafricanum</name>
    <dbReference type="NCBI Taxonomy" id="2364996"/>
    <lineage>
        <taxon>Eukaryota</taxon>
        <taxon>Fungi</taxon>
        <taxon>Dikarya</taxon>
        <taxon>Ascomycota</taxon>
        <taxon>Pezizomycotina</taxon>
        <taxon>Sordariomycetes</taxon>
        <taxon>Hypocreomycetidae</taxon>
        <taxon>Hypocreales</taxon>
        <taxon>Nectriaceae</taxon>
        <taxon>Fusarium</taxon>
        <taxon>Fusarium concolor species complex</taxon>
    </lineage>
</organism>
<evidence type="ECO:0000256" key="2">
    <source>
        <dbReference type="ARBA" id="ARBA00023043"/>
    </source>
</evidence>
<gene>
    <name evidence="5" type="ORF">F53441_12161</name>
</gene>
<protein>
    <submittedName>
        <fullName evidence="5">Ankyrin repeat-containing protein</fullName>
    </submittedName>
</protein>
<keyword evidence="6" id="KW-1185">Reference proteome</keyword>
<dbReference type="InterPro" id="IPR036770">
    <property type="entry name" value="Ankyrin_rpt-contain_sf"/>
</dbReference>
<evidence type="ECO:0000256" key="4">
    <source>
        <dbReference type="SAM" id="MobiDB-lite"/>
    </source>
</evidence>
<feature type="repeat" description="ANK" evidence="3">
    <location>
        <begin position="19"/>
        <end position="51"/>
    </location>
</feature>
<reference evidence="5" key="1">
    <citation type="submission" date="2020-01" db="EMBL/GenBank/DDBJ databases">
        <title>Identification and distribution of gene clusters putatively required for synthesis of sphingolipid metabolism inhibitors in phylogenetically diverse species of the filamentous fungus Fusarium.</title>
        <authorList>
            <person name="Kim H.-S."/>
            <person name="Busman M."/>
            <person name="Brown D.W."/>
            <person name="Divon H."/>
            <person name="Uhlig S."/>
            <person name="Proctor R.H."/>
        </authorList>
    </citation>
    <scope>NUCLEOTIDE SEQUENCE</scope>
    <source>
        <strain evidence="5">NRRL 53441</strain>
    </source>
</reference>
<name>A0A8H4NPY0_9HYPO</name>
<dbReference type="Proteomes" id="UP000605986">
    <property type="component" value="Unassembled WGS sequence"/>
</dbReference>
<dbReference type="PROSITE" id="PS50297">
    <property type="entry name" value="ANK_REP_REGION"/>
    <property type="match status" value="2"/>
</dbReference>
<dbReference type="EMBL" id="JAADJG010000637">
    <property type="protein sequence ID" value="KAF4440928.1"/>
    <property type="molecule type" value="Genomic_DNA"/>
</dbReference>
<accession>A0A8H4NPY0</accession>
<keyword evidence="1" id="KW-0677">Repeat</keyword>
<dbReference type="AlphaFoldDB" id="A0A8H4NPY0"/>
<dbReference type="PROSITE" id="PS50088">
    <property type="entry name" value="ANK_REPEAT"/>
    <property type="match status" value="2"/>
</dbReference>
<dbReference type="PANTHER" id="PTHR24173">
    <property type="entry name" value="ANKYRIN REPEAT CONTAINING"/>
    <property type="match status" value="1"/>
</dbReference>
<evidence type="ECO:0000313" key="5">
    <source>
        <dbReference type="EMBL" id="KAF4440928.1"/>
    </source>
</evidence>
<comment type="caution">
    <text evidence="5">The sequence shown here is derived from an EMBL/GenBank/DDBJ whole genome shotgun (WGS) entry which is preliminary data.</text>
</comment>
<evidence type="ECO:0000313" key="6">
    <source>
        <dbReference type="Proteomes" id="UP000605986"/>
    </source>
</evidence>
<feature type="compositionally biased region" description="Basic and acidic residues" evidence="4">
    <location>
        <begin position="1"/>
        <end position="11"/>
    </location>
</feature>
<dbReference type="Pfam" id="PF12796">
    <property type="entry name" value="Ank_2"/>
    <property type="match status" value="1"/>
</dbReference>
<dbReference type="InterPro" id="IPR002110">
    <property type="entry name" value="Ankyrin_rpt"/>
</dbReference>
<dbReference type="OrthoDB" id="539213at2759"/>
<evidence type="ECO:0000256" key="3">
    <source>
        <dbReference type="PROSITE-ProRule" id="PRU00023"/>
    </source>
</evidence>
<dbReference type="Pfam" id="PF00023">
    <property type="entry name" value="Ank"/>
    <property type="match status" value="1"/>
</dbReference>
<dbReference type="SMART" id="SM00248">
    <property type="entry name" value="ANK"/>
    <property type="match status" value="2"/>
</dbReference>
<dbReference type="Gene3D" id="1.25.40.20">
    <property type="entry name" value="Ankyrin repeat-containing domain"/>
    <property type="match status" value="2"/>
</dbReference>
<feature type="repeat" description="ANK" evidence="3">
    <location>
        <begin position="74"/>
        <end position="106"/>
    </location>
</feature>
<sequence>MVELLPKHDADPDAVTQSSPHTALQIAAREDNKDVVEMLLHYGADFAVMGGYLDIAHLLLENGADTNAAPANIKGRTALEGAAEHGRIDIVQLLNNAGADISEAGQGQYRSAL</sequence>
<feature type="region of interest" description="Disordered" evidence="4">
    <location>
        <begin position="1"/>
        <end position="26"/>
    </location>
</feature>